<dbReference type="GO" id="GO:0008270">
    <property type="term" value="F:zinc ion binding"/>
    <property type="evidence" value="ECO:0007669"/>
    <property type="project" value="InterPro"/>
</dbReference>
<evidence type="ECO:0000259" key="5">
    <source>
        <dbReference type="Pfam" id="PF00107"/>
    </source>
</evidence>
<dbReference type="AlphaFoldDB" id="A0A101I4I0"/>
<feature type="domain" description="Alcohol dehydrogenase-like N-terminal" evidence="6">
    <location>
        <begin position="23"/>
        <end position="134"/>
    </location>
</feature>
<dbReference type="GO" id="GO:0016491">
    <property type="term" value="F:oxidoreductase activity"/>
    <property type="evidence" value="ECO:0007669"/>
    <property type="project" value="UniProtKB-KW"/>
</dbReference>
<evidence type="ECO:0000256" key="1">
    <source>
        <dbReference type="ARBA" id="ARBA00022723"/>
    </source>
</evidence>
<dbReference type="PROSITE" id="PS00059">
    <property type="entry name" value="ADH_ZINC"/>
    <property type="match status" value="1"/>
</dbReference>
<keyword evidence="1 4" id="KW-0479">Metal-binding</keyword>
<evidence type="ECO:0000259" key="6">
    <source>
        <dbReference type="Pfam" id="PF08240"/>
    </source>
</evidence>
<dbReference type="Pfam" id="PF00107">
    <property type="entry name" value="ADH_zinc_N"/>
    <property type="match status" value="1"/>
</dbReference>
<comment type="similarity">
    <text evidence="4">Belongs to the zinc-containing alcohol dehydrogenase family.</text>
</comment>
<keyword evidence="3" id="KW-0560">Oxidoreductase</keyword>
<protein>
    <submittedName>
        <fullName evidence="7">Theronine dehydrogenase-like Zn-dependent dehydrogenase</fullName>
    </submittedName>
</protein>
<organism evidence="7 8">
    <name type="scientific">Mesotoga infera</name>
    <dbReference type="NCBI Taxonomy" id="1236046"/>
    <lineage>
        <taxon>Bacteria</taxon>
        <taxon>Thermotogati</taxon>
        <taxon>Thermotogota</taxon>
        <taxon>Thermotogae</taxon>
        <taxon>Kosmotogales</taxon>
        <taxon>Kosmotogaceae</taxon>
        <taxon>Mesotoga</taxon>
    </lineage>
</organism>
<evidence type="ECO:0000256" key="4">
    <source>
        <dbReference type="RuleBase" id="RU361277"/>
    </source>
</evidence>
<evidence type="ECO:0000256" key="2">
    <source>
        <dbReference type="ARBA" id="ARBA00022833"/>
    </source>
</evidence>
<comment type="caution">
    <text evidence="7">The sequence shown here is derived from an EMBL/GenBank/DDBJ whole genome shotgun (WGS) entry which is preliminary data.</text>
</comment>
<dbReference type="PANTHER" id="PTHR43401">
    <property type="entry name" value="L-THREONINE 3-DEHYDROGENASE"/>
    <property type="match status" value="1"/>
</dbReference>
<sequence>MKAAFVKSPFKFEIREVDLPTLKPNDVLLKIKASGICGTDLHTARTEAKDWQTFGHEIVGIVEEVGSNVENVKVGQSVLVESGSFCGTCEDCRNGRVDLCHDRAPNVFIRAEKENLTMGFAEKVIIDKQNAVPFEGVPYEEASLVEPMGVALDLTYTVDPKLNDDVLVVGLGPIGLMAVQIVKAMGARRVFAANHSRSKIRIDVAKSFGVEDVILVDKTPIGSYKFPKGGVDKALVTAPPYVISEVLDVMNFGGVVGFIGIDYGEGRFIKFDANKFHFNKLQLRASHAVPALYFPRCVEMIKSGAVNVKPLITDTFKLEDIGEMMVKAENEKDKVIKAVMLD</sequence>
<accession>A0A101I4I0</accession>
<proteinExistence type="inferred from homology"/>
<evidence type="ECO:0000313" key="8">
    <source>
        <dbReference type="Proteomes" id="UP000055014"/>
    </source>
</evidence>
<dbReference type="InterPro" id="IPR013149">
    <property type="entry name" value="ADH-like_C"/>
</dbReference>
<gene>
    <name evidence="7" type="ORF">XE02_1205</name>
</gene>
<dbReference type="PANTHER" id="PTHR43401:SF2">
    <property type="entry name" value="L-THREONINE 3-DEHYDROGENASE"/>
    <property type="match status" value="1"/>
</dbReference>
<dbReference type="SUPFAM" id="SSF51735">
    <property type="entry name" value="NAD(P)-binding Rossmann-fold domains"/>
    <property type="match status" value="1"/>
</dbReference>
<dbReference type="PATRIC" id="fig|1236046.5.peg.1067"/>
<dbReference type="EMBL" id="LGGW01000126">
    <property type="protein sequence ID" value="KUK88742.1"/>
    <property type="molecule type" value="Genomic_DNA"/>
</dbReference>
<dbReference type="Gene3D" id="3.40.50.720">
    <property type="entry name" value="NAD(P)-binding Rossmann-like Domain"/>
    <property type="match status" value="1"/>
</dbReference>
<evidence type="ECO:0000313" key="7">
    <source>
        <dbReference type="EMBL" id="KUK88742.1"/>
    </source>
</evidence>
<dbReference type="SUPFAM" id="SSF50129">
    <property type="entry name" value="GroES-like"/>
    <property type="match status" value="1"/>
</dbReference>
<name>A0A101I4I0_9BACT</name>
<dbReference type="InterPro" id="IPR050129">
    <property type="entry name" value="Zn_alcohol_dh"/>
</dbReference>
<keyword evidence="2 4" id="KW-0862">Zinc</keyword>
<reference evidence="8" key="1">
    <citation type="journal article" date="2015" name="MBio">
        <title>Genome-Resolved Metagenomic Analysis Reveals Roles for Candidate Phyla and Other Microbial Community Members in Biogeochemical Transformations in Oil Reservoirs.</title>
        <authorList>
            <person name="Hu P."/>
            <person name="Tom L."/>
            <person name="Singh A."/>
            <person name="Thomas B.C."/>
            <person name="Baker B.J."/>
            <person name="Piceno Y.M."/>
            <person name="Andersen G.L."/>
            <person name="Banfield J.F."/>
        </authorList>
    </citation>
    <scope>NUCLEOTIDE SEQUENCE [LARGE SCALE GENOMIC DNA]</scope>
</reference>
<dbReference type="InterPro" id="IPR002328">
    <property type="entry name" value="ADH_Zn_CS"/>
</dbReference>
<dbReference type="InterPro" id="IPR011032">
    <property type="entry name" value="GroES-like_sf"/>
</dbReference>
<feature type="domain" description="Alcohol dehydrogenase-like C-terminal" evidence="5">
    <location>
        <begin position="173"/>
        <end position="295"/>
    </location>
</feature>
<dbReference type="InterPro" id="IPR013154">
    <property type="entry name" value="ADH-like_N"/>
</dbReference>
<dbReference type="InterPro" id="IPR036291">
    <property type="entry name" value="NAD(P)-bd_dom_sf"/>
</dbReference>
<dbReference type="Gene3D" id="3.90.180.10">
    <property type="entry name" value="Medium-chain alcohol dehydrogenases, catalytic domain"/>
    <property type="match status" value="1"/>
</dbReference>
<dbReference type="Pfam" id="PF08240">
    <property type="entry name" value="ADH_N"/>
    <property type="match status" value="1"/>
</dbReference>
<comment type="cofactor">
    <cofactor evidence="4">
        <name>Zn(2+)</name>
        <dbReference type="ChEBI" id="CHEBI:29105"/>
    </cofactor>
</comment>
<evidence type="ECO:0000256" key="3">
    <source>
        <dbReference type="ARBA" id="ARBA00023002"/>
    </source>
</evidence>
<dbReference type="Proteomes" id="UP000055014">
    <property type="component" value="Unassembled WGS sequence"/>
</dbReference>